<comment type="subunit">
    <text evidence="9">Homodimer.</text>
</comment>
<dbReference type="GO" id="GO:0004477">
    <property type="term" value="F:methenyltetrahydrofolate cyclohydrolase activity"/>
    <property type="evidence" value="ECO:0007669"/>
    <property type="project" value="UniProtKB-UniRule"/>
</dbReference>
<keyword evidence="4 9" id="KW-0378">Hydrolase</keyword>
<keyword evidence="9" id="KW-0368">Histidine biosynthesis</keyword>
<evidence type="ECO:0000256" key="1">
    <source>
        <dbReference type="ARBA" id="ARBA00004777"/>
    </source>
</evidence>
<dbReference type="InterPro" id="IPR000672">
    <property type="entry name" value="THF_DH/CycHdrlase"/>
</dbReference>
<dbReference type="Pfam" id="PF00763">
    <property type="entry name" value="THF_DHG_CYH"/>
    <property type="match status" value="1"/>
</dbReference>
<evidence type="ECO:0000256" key="2">
    <source>
        <dbReference type="ARBA" id="ARBA00022563"/>
    </source>
</evidence>
<feature type="domain" description="Tetrahydrofolate dehydrogenase/cyclohydrolase NAD(P)-binding" evidence="11">
    <location>
        <begin position="134"/>
        <end position="282"/>
    </location>
</feature>
<dbReference type="GO" id="GO:0004488">
    <property type="term" value="F:methylenetetrahydrofolate dehydrogenase (NADP+) activity"/>
    <property type="evidence" value="ECO:0007669"/>
    <property type="project" value="UniProtKB-UniRule"/>
</dbReference>
<keyword evidence="8 9" id="KW-0511">Multifunctional enzyme</keyword>
<comment type="function">
    <text evidence="9">Catalyzes the oxidation of 5,10-methylenetetrahydrofolate to 5,10-methenyltetrahydrofolate and then the hydrolysis of 5,10-methenyltetrahydrofolate to 10-formyltetrahydrofolate.</text>
</comment>
<keyword evidence="7 9" id="KW-0486">Methionine biosynthesis</keyword>
<organism evidence="12 13">
    <name type="scientific">Candidatus Dojkabacteria bacterium</name>
    <dbReference type="NCBI Taxonomy" id="2099670"/>
    <lineage>
        <taxon>Bacteria</taxon>
        <taxon>Candidatus Dojkabacteria</taxon>
    </lineage>
</organism>
<accession>A0A955I865</accession>
<evidence type="ECO:0000256" key="9">
    <source>
        <dbReference type="HAMAP-Rule" id="MF_01576"/>
    </source>
</evidence>
<dbReference type="AlphaFoldDB" id="A0A955I865"/>
<evidence type="ECO:0000259" key="10">
    <source>
        <dbReference type="Pfam" id="PF00763"/>
    </source>
</evidence>
<dbReference type="PANTHER" id="PTHR48099:SF5">
    <property type="entry name" value="C-1-TETRAHYDROFOLATE SYNTHASE, CYTOPLASMIC"/>
    <property type="match status" value="1"/>
</dbReference>
<keyword evidence="5 9" id="KW-0521">NADP</keyword>
<evidence type="ECO:0000256" key="7">
    <source>
        <dbReference type="ARBA" id="ARBA00023167"/>
    </source>
</evidence>
<keyword evidence="2 9" id="KW-0554">One-carbon metabolism</keyword>
<evidence type="ECO:0000313" key="12">
    <source>
        <dbReference type="EMBL" id="MCA9379724.1"/>
    </source>
</evidence>
<dbReference type="HAMAP" id="MF_01576">
    <property type="entry name" value="THF_DHG_CYH"/>
    <property type="match status" value="1"/>
</dbReference>
<dbReference type="PRINTS" id="PR00085">
    <property type="entry name" value="THFDHDRGNASE"/>
</dbReference>
<dbReference type="Gene3D" id="3.40.50.720">
    <property type="entry name" value="NAD(P)-binding Rossmann-like Domain"/>
    <property type="match status" value="1"/>
</dbReference>
<dbReference type="GO" id="GO:0006164">
    <property type="term" value="P:purine nucleotide biosynthetic process"/>
    <property type="evidence" value="ECO:0007669"/>
    <property type="project" value="UniProtKB-KW"/>
</dbReference>
<dbReference type="Gene3D" id="3.40.50.10860">
    <property type="entry name" value="Leucine Dehydrogenase, chain A, domain 1"/>
    <property type="match status" value="1"/>
</dbReference>
<dbReference type="CDD" id="cd01080">
    <property type="entry name" value="NAD_bind_m-THF_DH_Cyclohyd"/>
    <property type="match status" value="1"/>
</dbReference>
<dbReference type="Proteomes" id="UP000745577">
    <property type="component" value="Unassembled WGS sequence"/>
</dbReference>
<dbReference type="EC" id="3.5.4.9" evidence="9"/>
<dbReference type="SUPFAM" id="SSF51735">
    <property type="entry name" value="NAD(P)-binding Rossmann-fold domains"/>
    <property type="match status" value="1"/>
</dbReference>
<dbReference type="InterPro" id="IPR036291">
    <property type="entry name" value="NAD(P)-bd_dom_sf"/>
</dbReference>
<name>A0A955I865_9BACT</name>
<dbReference type="SUPFAM" id="SSF53223">
    <property type="entry name" value="Aminoacid dehydrogenase-like, N-terminal domain"/>
    <property type="match status" value="1"/>
</dbReference>
<comment type="similarity">
    <text evidence="9">Belongs to the tetrahydrofolate dehydrogenase/cyclohydrolase family.</text>
</comment>
<comment type="caution">
    <text evidence="9">Lacks conserved residue(s) required for the propagation of feature annotation.</text>
</comment>
<evidence type="ECO:0000256" key="3">
    <source>
        <dbReference type="ARBA" id="ARBA00022755"/>
    </source>
</evidence>
<dbReference type="InterPro" id="IPR020630">
    <property type="entry name" value="THF_DH/CycHdrlase_cat_dom"/>
</dbReference>
<keyword evidence="6 9" id="KW-0560">Oxidoreductase</keyword>
<dbReference type="InterPro" id="IPR046346">
    <property type="entry name" value="Aminoacid_DH-like_N_sf"/>
</dbReference>
<evidence type="ECO:0000256" key="5">
    <source>
        <dbReference type="ARBA" id="ARBA00022857"/>
    </source>
</evidence>
<gene>
    <name evidence="9" type="primary">folD</name>
    <name evidence="12" type="ORF">KC675_00945</name>
</gene>
<dbReference type="EC" id="1.5.1.5" evidence="9"/>
<dbReference type="GO" id="GO:0005829">
    <property type="term" value="C:cytosol"/>
    <property type="evidence" value="ECO:0007669"/>
    <property type="project" value="TreeGrafter"/>
</dbReference>
<evidence type="ECO:0000256" key="4">
    <source>
        <dbReference type="ARBA" id="ARBA00022801"/>
    </source>
</evidence>
<comment type="catalytic activity">
    <reaction evidence="9">
        <text>(6R)-5,10-methylene-5,6,7,8-tetrahydrofolate + NADP(+) = (6R)-5,10-methenyltetrahydrofolate + NADPH</text>
        <dbReference type="Rhea" id="RHEA:22812"/>
        <dbReference type="ChEBI" id="CHEBI:15636"/>
        <dbReference type="ChEBI" id="CHEBI:57455"/>
        <dbReference type="ChEBI" id="CHEBI:57783"/>
        <dbReference type="ChEBI" id="CHEBI:58349"/>
        <dbReference type="EC" id="1.5.1.5"/>
    </reaction>
</comment>
<keyword evidence="3 9" id="KW-0658">Purine biosynthesis</keyword>
<comment type="pathway">
    <text evidence="1 9">One-carbon metabolism; tetrahydrofolate interconversion.</text>
</comment>
<evidence type="ECO:0000256" key="6">
    <source>
        <dbReference type="ARBA" id="ARBA00023002"/>
    </source>
</evidence>
<dbReference type="EMBL" id="JAGQLL010000008">
    <property type="protein sequence ID" value="MCA9379724.1"/>
    <property type="molecule type" value="Genomic_DNA"/>
</dbReference>
<evidence type="ECO:0000313" key="13">
    <source>
        <dbReference type="Proteomes" id="UP000745577"/>
    </source>
</evidence>
<comment type="catalytic activity">
    <reaction evidence="9">
        <text>(6R)-5,10-methenyltetrahydrofolate + H2O = (6R)-10-formyltetrahydrofolate + H(+)</text>
        <dbReference type="Rhea" id="RHEA:23700"/>
        <dbReference type="ChEBI" id="CHEBI:15377"/>
        <dbReference type="ChEBI" id="CHEBI:15378"/>
        <dbReference type="ChEBI" id="CHEBI:57455"/>
        <dbReference type="ChEBI" id="CHEBI:195366"/>
        <dbReference type="EC" id="3.5.4.9"/>
    </reaction>
</comment>
<dbReference type="InterPro" id="IPR020631">
    <property type="entry name" value="THF_DH/CycHdrlase_NAD-bd_dom"/>
</dbReference>
<dbReference type="PANTHER" id="PTHR48099">
    <property type="entry name" value="C-1-TETRAHYDROFOLATE SYNTHASE, CYTOPLASMIC-RELATED"/>
    <property type="match status" value="1"/>
</dbReference>
<dbReference type="Pfam" id="PF02882">
    <property type="entry name" value="THF_DHG_CYH_C"/>
    <property type="match status" value="1"/>
</dbReference>
<dbReference type="GO" id="GO:0009086">
    <property type="term" value="P:methionine biosynthetic process"/>
    <property type="evidence" value="ECO:0007669"/>
    <property type="project" value="UniProtKB-KW"/>
</dbReference>
<comment type="caution">
    <text evidence="12">The sequence shown here is derived from an EMBL/GenBank/DDBJ whole genome shotgun (WGS) entry which is preliminary data.</text>
</comment>
<proteinExistence type="inferred from homology"/>
<evidence type="ECO:0000256" key="8">
    <source>
        <dbReference type="ARBA" id="ARBA00023268"/>
    </source>
</evidence>
<protein>
    <recommendedName>
        <fullName evidence="9">Bifunctional protein FolD</fullName>
    </recommendedName>
    <domain>
        <recommendedName>
            <fullName evidence="9">Methylenetetrahydrofolate dehydrogenase</fullName>
            <ecNumber evidence="9">1.5.1.5</ecNumber>
        </recommendedName>
    </domain>
    <domain>
        <recommendedName>
            <fullName evidence="9">Methenyltetrahydrofolate cyclohydrolase</fullName>
            <ecNumber evidence="9">3.5.4.9</ecNumber>
        </recommendedName>
    </domain>
</protein>
<dbReference type="GO" id="GO:0035999">
    <property type="term" value="P:tetrahydrofolate interconversion"/>
    <property type="evidence" value="ECO:0007669"/>
    <property type="project" value="UniProtKB-UniRule"/>
</dbReference>
<feature type="domain" description="Tetrahydrofolate dehydrogenase/cyclohydrolase catalytic" evidence="10">
    <location>
        <begin position="4"/>
        <end position="113"/>
    </location>
</feature>
<reference evidence="12" key="2">
    <citation type="journal article" date="2021" name="Microbiome">
        <title>Successional dynamics and alternative stable states in a saline activated sludge microbial community over 9 years.</title>
        <authorList>
            <person name="Wang Y."/>
            <person name="Ye J."/>
            <person name="Ju F."/>
            <person name="Liu L."/>
            <person name="Boyd J.A."/>
            <person name="Deng Y."/>
            <person name="Parks D.H."/>
            <person name="Jiang X."/>
            <person name="Yin X."/>
            <person name="Woodcroft B.J."/>
            <person name="Tyson G.W."/>
            <person name="Hugenholtz P."/>
            <person name="Polz M.F."/>
            <person name="Zhang T."/>
        </authorList>
    </citation>
    <scope>NUCLEOTIDE SEQUENCE</scope>
    <source>
        <strain evidence="12">HKST-UBA15</strain>
    </source>
</reference>
<reference evidence="12" key="1">
    <citation type="submission" date="2020-04" db="EMBL/GenBank/DDBJ databases">
        <authorList>
            <person name="Zhang T."/>
        </authorList>
    </citation>
    <scope>NUCLEOTIDE SEQUENCE</scope>
    <source>
        <strain evidence="12">HKST-UBA15</strain>
    </source>
</reference>
<keyword evidence="9" id="KW-0028">Amino-acid biosynthesis</keyword>
<dbReference type="GO" id="GO:0000105">
    <property type="term" value="P:L-histidine biosynthetic process"/>
    <property type="evidence" value="ECO:0007669"/>
    <property type="project" value="UniProtKB-KW"/>
</dbReference>
<evidence type="ECO:0000259" key="11">
    <source>
        <dbReference type="Pfam" id="PF02882"/>
    </source>
</evidence>
<sequence length="289" mass="31947">MQLIEGKKLSEKLLTDLKVKLSAFSEKPKLAIIQIGDEKPSNVYVSIKEKTGKEIGINIDTYKYKTGDFSFVSSKILELNNDKSVHGIILQLPTPGNEIRPLLDLVSPMKDVDGLTSSNLGKIWHNETQEFLGATPKAIMFVLNHIAENTNISLREFLTGKNVLIINHNILIGKPIAGKLLNLDATITLAHSHTKDLVQHMEYSDIIITATGKRIITQENNMHLKQNVVIIDSGYSINNGIVSGDVEIESVREKASWLSPVPGGIGPLGVAMLMQNTYEAYLNSRDKNH</sequence>